<dbReference type="PANTHER" id="PTHR35174">
    <property type="entry name" value="BLL7171 PROTEIN-RELATED"/>
    <property type="match status" value="1"/>
</dbReference>
<sequence length="112" mass="12317">MRYMLWICDDGAPSPGPAEIVAMPEFIEWERGLSERGIPHRGVRLRPPSEAVTVRVRGGETLVADGPFAETKEQIGGYEIIECADLDEAIEVAGGHPAAARYPVEIRPFWEG</sequence>
<name>A0A8J3QRV3_9ACTN</name>
<evidence type="ECO:0000313" key="3">
    <source>
        <dbReference type="EMBL" id="GIH15361.1"/>
    </source>
</evidence>
<dbReference type="Gene3D" id="3.30.70.1060">
    <property type="entry name" value="Dimeric alpha+beta barrel"/>
    <property type="match status" value="1"/>
</dbReference>
<dbReference type="RefSeq" id="WP_239133687.1">
    <property type="nucleotide sequence ID" value="NZ_BONZ01000033.1"/>
</dbReference>
<feature type="domain" description="YCII-related" evidence="2">
    <location>
        <begin position="1"/>
        <end position="108"/>
    </location>
</feature>
<accession>A0A8J3QRV3</accession>
<dbReference type="Proteomes" id="UP000642748">
    <property type="component" value="Unassembled WGS sequence"/>
</dbReference>
<dbReference type="SUPFAM" id="SSF54909">
    <property type="entry name" value="Dimeric alpha+beta barrel"/>
    <property type="match status" value="1"/>
</dbReference>
<dbReference type="Pfam" id="PF03795">
    <property type="entry name" value="YCII"/>
    <property type="match status" value="1"/>
</dbReference>
<dbReference type="AlphaFoldDB" id="A0A8J3QRV3"/>
<protein>
    <submittedName>
        <fullName evidence="3">Transcription initiation protein</fullName>
    </submittedName>
</protein>
<evidence type="ECO:0000256" key="1">
    <source>
        <dbReference type="ARBA" id="ARBA00007689"/>
    </source>
</evidence>
<dbReference type="EMBL" id="BONZ01000033">
    <property type="protein sequence ID" value="GIH15361.1"/>
    <property type="molecule type" value="Genomic_DNA"/>
</dbReference>
<evidence type="ECO:0000313" key="4">
    <source>
        <dbReference type="Proteomes" id="UP000642748"/>
    </source>
</evidence>
<keyword evidence="4" id="KW-1185">Reference proteome</keyword>
<evidence type="ECO:0000259" key="2">
    <source>
        <dbReference type="Pfam" id="PF03795"/>
    </source>
</evidence>
<comment type="caution">
    <text evidence="3">The sequence shown here is derived from an EMBL/GenBank/DDBJ whole genome shotgun (WGS) entry which is preliminary data.</text>
</comment>
<dbReference type="InterPro" id="IPR011008">
    <property type="entry name" value="Dimeric_a/b-barrel"/>
</dbReference>
<dbReference type="PANTHER" id="PTHR35174:SF3">
    <property type="entry name" value="BLL7171 PROTEIN"/>
    <property type="match status" value="1"/>
</dbReference>
<proteinExistence type="inferred from homology"/>
<reference evidence="3" key="1">
    <citation type="submission" date="2021-01" db="EMBL/GenBank/DDBJ databases">
        <title>Whole genome shotgun sequence of Rugosimonospora africana NBRC 104875.</title>
        <authorList>
            <person name="Komaki H."/>
            <person name="Tamura T."/>
        </authorList>
    </citation>
    <scope>NUCLEOTIDE SEQUENCE</scope>
    <source>
        <strain evidence="3">NBRC 104875</strain>
    </source>
</reference>
<dbReference type="InterPro" id="IPR005545">
    <property type="entry name" value="YCII"/>
</dbReference>
<gene>
    <name evidence="3" type="ORF">Raf01_35330</name>
</gene>
<organism evidence="3 4">
    <name type="scientific">Rugosimonospora africana</name>
    <dbReference type="NCBI Taxonomy" id="556532"/>
    <lineage>
        <taxon>Bacteria</taxon>
        <taxon>Bacillati</taxon>
        <taxon>Actinomycetota</taxon>
        <taxon>Actinomycetes</taxon>
        <taxon>Micromonosporales</taxon>
        <taxon>Micromonosporaceae</taxon>
        <taxon>Rugosimonospora</taxon>
    </lineage>
</organism>
<comment type="similarity">
    <text evidence="1">Belongs to the YciI family.</text>
</comment>